<sequence>MLIGSHRKQKSNENKKYEKQIVSPDPNGVKLTHKRAWENKINKRELVDVKVIREAIQQAKLEVSTAQGWAVSAYNDIHPSSGGHIKSVPPHMFTSAL</sequence>
<reference evidence="2 3" key="1">
    <citation type="journal article" date="2021" name="Elife">
        <title>Chloroplast acquisition without the gene transfer in kleptoplastic sea slugs, Plakobranchus ocellatus.</title>
        <authorList>
            <person name="Maeda T."/>
            <person name="Takahashi S."/>
            <person name="Yoshida T."/>
            <person name="Shimamura S."/>
            <person name="Takaki Y."/>
            <person name="Nagai Y."/>
            <person name="Toyoda A."/>
            <person name="Suzuki Y."/>
            <person name="Arimoto A."/>
            <person name="Ishii H."/>
            <person name="Satoh N."/>
            <person name="Nishiyama T."/>
            <person name="Hasebe M."/>
            <person name="Maruyama T."/>
            <person name="Minagawa J."/>
            <person name="Obokata J."/>
            <person name="Shigenobu S."/>
        </authorList>
    </citation>
    <scope>NUCLEOTIDE SEQUENCE [LARGE SCALE GENOMIC DNA]</scope>
</reference>
<feature type="region of interest" description="Disordered" evidence="1">
    <location>
        <begin position="1"/>
        <end position="30"/>
    </location>
</feature>
<feature type="compositionally biased region" description="Basic and acidic residues" evidence="1">
    <location>
        <begin position="10"/>
        <end position="19"/>
    </location>
</feature>
<dbReference type="Proteomes" id="UP000735302">
    <property type="component" value="Unassembled WGS sequence"/>
</dbReference>
<dbReference type="AlphaFoldDB" id="A0AAV4B9T5"/>
<keyword evidence="3" id="KW-1185">Reference proteome</keyword>
<dbReference type="EMBL" id="BLXT01004610">
    <property type="protein sequence ID" value="GFO15568.1"/>
    <property type="molecule type" value="Genomic_DNA"/>
</dbReference>
<accession>A0AAV4B9T5</accession>
<evidence type="ECO:0000313" key="3">
    <source>
        <dbReference type="Proteomes" id="UP000735302"/>
    </source>
</evidence>
<proteinExistence type="predicted"/>
<evidence type="ECO:0000256" key="1">
    <source>
        <dbReference type="SAM" id="MobiDB-lite"/>
    </source>
</evidence>
<protein>
    <submittedName>
        <fullName evidence="2">Uncharacterized protein</fullName>
    </submittedName>
</protein>
<gene>
    <name evidence="2" type="ORF">PoB_004207300</name>
</gene>
<name>A0AAV4B9T5_9GAST</name>
<evidence type="ECO:0000313" key="2">
    <source>
        <dbReference type="EMBL" id="GFO15568.1"/>
    </source>
</evidence>
<organism evidence="2 3">
    <name type="scientific">Plakobranchus ocellatus</name>
    <dbReference type="NCBI Taxonomy" id="259542"/>
    <lineage>
        <taxon>Eukaryota</taxon>
        <taxon>Metazoa</taxon>
        <taxon>Spiralia</taxon>
        <taxon>Lophotrochozoa</taxon>
        <taxon>Mollusca</taxon>
        <taxon>Gastropoda</taxon>
        <taxon>Heterobranchia</taxon>
        <taxon>Euthyneura</taxon>
        <taxon>Panpulmonata</taxon>
        <taxon>Sacoglossa</taxon>
        <taxon>Placobranchoidea</taxon>
        <taxon>Plakobranchidae</taxon>
        <taxon>Plakobranchus</taxon>
    </lineage>
</organism>
<comment type="caution">
    <text evidence="2">The sequence shown here is derived from an EMBL/GenBank/DDBJ whole genome shotgun (WGS) entry which is preliminary data.</text>
</comment>